<comment type="caution">
    <text evidence="7">The sequence shown here is derived from an EMBL/GenBank/DDBJ whole genome shotgun (WGS) entry which is preliminary data.</text>
</comment>
<evidence type="ECO:0000313" key="8">
    <source>
        <dbReference type="Proteomes" id="UP000578091"/>
    </source>
</evidence>
<dbReference type="InterPro" id="IPR001279">
    <property type="entry name" value="Metallo-B-lactamas"/>
</dbReference>
<dbReference type="InterPro" id="IPR051013">
    <property type="entry name" value="MBL_superfamily_lactonases"/>
</dbReference>
<keyword evidence="8" id="KW-1185">Reference proteome</keyword>
<dbReference type="PANTHER" id="PTHR42978">
    <property type="entry name" value="QUORUM-QUENCHING LACTONASE YTNP-RELATED-RELATED"/>
    <property type="match status" value="1"/>
</dbReference>
<feature type="domain" description="Metallo-beta-lactamase" evidence="6">
    <location>
        <begin position="61"/>
        <end position="265"/>
    </location>
</feature>
<evidence type="ECO:0000256" key="4">
    <source>
        <dbReference type="ARBA" id="ARBA00022833"/>
    </source>
</evidence>
<evidence type="ECO:0000256" key="5">
    <source>
        <dbReference type="SAM" id="SignalP"/>
    </source>
</evidence>
<name>A0A853JCM7_9GAMM</name>
<evidence type="ECO:0000259" key="6">
    <source>
        <dbReference type="SMART" id="SM00849"/>
    </source>
</evidence>
<organism evidence="7 8">
    <name type="scientific">Luteimonas salinisoli</name>
    <dbReference type="NCBI Taxonomy" id="2752307"/>
    <lineage>
        <taxon>Bacteria</taxon>
        <taxon>Pseudomonadati</taxon>
        <taxon>Pseudomonadota</taxon>
        <taxon>Gammaproteobacteria</taxon>
        <taxon>Lysobacterales</taxon>
        <taxon>Lysobacteraceae</taxon>
        <taxon>Luteimonas</taxon>
    </lineage>
</organism>
<dbReference type="Gene3D" id="3.60.15.10">
    <property type="entry name" value="Ribonuclease Z/Hydroxyacylglutathione hydrolase-like"/>
    <property type="match status" value="1"/>
</dbReference>
<keyword evidence="3" id="KW-0378">Hydrolase</keyword>
<keyword evidence="4" id="KW-0862">Zinc</keyword>
<proteinExistence type="inferred from homology"/>
<evidence type="ECO:0000313" key="7">
    <source>
        <dbReference type="EMBL" id="NZA26512.1"/>
    </source>
</evidence>
<dbReference type="AlphaFoldDB" id="A0A853JCM7"/>
<dbReference type="SMART" id="SM00849">
    <property type="entry name" value="Lactamase_B"/>
    <property type="match status" value="1"/>
</dbReference>
<dbReference type="PANTHER" id="PTHR42978:SF3">
    <property type="entry name" value="BLR3078 PROTEIN"/>
    <property type="match status" value="1"/>
</dbReference>
<sequence>MFLRTAAFIAVFLATCIAPALATDPPATVRVYTLECGRIEFADLGMFSDTGEYDGQAGALAESCFLIRHPKGDLLWDAGLGDHFAATPGGAEVRPGVRAIVETPLLAQLERIGVTPADIEFLSFSHFHWDHTGNANAYTDATWLLSRRELEALEGSPLPPGVKPETLSGRKQAKVELLDLDHDVFGDGTVKILRAHGHTPGHQVLQLQLAQAGTVILSGDLFHTRENFEQNRMPDFNDSRGETLASMDRIKRILQNTSGRLVIQHEPRDIEAMPRIPAYLD</sequence>
<comment type="similarity">
    <text evidence="1">Belongs to the metallo-beta-lactamase superfamily.</text>
</comment>
<accession>A0A853JCM7</accession>
<dbReference type="EMBL" id="JACCKA010000055">
    <property type="protein sequence ID" value="NZA26512.1"/>
    <property type="molecule type" value="Genomic_DNA"/>
</dbReference>
<feature type="chain" id="PRO_5032586268" evidence="5">
    <location>
        <begin position="23"/>
        <end position="281"/>
    </location>
</feature>
<evidence type="ECO:0000256" key="3">
    <source>
        <dbReference type="ARBA" id="ARBA00022801"/>
    </source>
</evidence>
<dbReference type="CDD" id="cd07729">
    <property type="entry name" value="AHL_lactonase_MBL-fold"/>
    <property type="match status" value="1"/>
</dbReference>
<keyword evidence="5" id="KW-0732">Signal</keyword>
<dbReference type="RefSeq" id="WP_180678302.1">
    <property type="nucleotide sequence ID" value="NZ_JACCKA010000055.1"/>
</dbReference>
<reference evidence="7 8" key="1">
    <citation type="submission" date="2020-07" db="EMBL/GenBank/DDBJ databases">
        <title>Luteimonas sp. SJ-92.</title>
        <authorList>
            <person name="Huang X.-X."/>
            <person name="Xu L."/>
            <person name="Sun J.-Q."/>
        </authorList>
    </citation>
    <scope>NUCLEOTIDE SEQUENCE [LARGE SCALE GENOMIC DNA]</scope>
    <source>
        <strain evidence="7 8">SJ-92</strain>
    </source>
</reference>
<dbReference type="InterPro" id="IPR036866">
    <property type="entry name" value="RibonucZ/Hydroxyglut_hydro"/>
</dbReference>
<evidence type="ECO:0000256" key="1">
    <source>
        <dbReference type="ARBA" id="ARBA00007749"/>
    </source>
</evidence>
<evidence type="ECO:0000256" key="2">
    <source>
        <dbReference type="ARBA" id="ARBA00022723"/>
    </source>
</evidence>
<dbReference type="GO" id="GO:0046872">
    <property type="term" value="F:metal ion binding"/>
    <property type="evidence" value="ECO:0007669"/>
    <property type="project" value="UniProtKB-KW"/>
</dbReference>
<keyword evidence="2" id="KW-0479">Metal-binding</keyword>
<protein>
    <submittedName>
        <fullName evidence="7">N-acyl homoserine lactonase family protein</fullName>
    </submittedName>
</protein>
<dbReference type="Proteomes" id="UP000578091">
    <property type="component" value="Unassembled WGS sequence"/>
</dbReference>
<dbReference type="SUPFAM" id="SSF56281">
    <property type="entry name" value="Metallo-hydrolase/oxidoreductase"/>
    <property type="match status" value="1"/>
</dbReference>
<dbReference type="GO" id="GO:0016787">
    <property type="term" value="F:hydrolase activity"/>
    <property type="evidence" value="ECO:0007669"/>
    <property type="project" value="UniProtKB-KW"/>
</dbReference>
<gene>
    <name evidence="7" type="ORF">H0E84_08945</name>
</gene>
<dbReference type="Pfam" id="PF00753">
    <property type="entry name" value="Lactamase_B"/>
    <property type="match status" value="1"/>
</dbReference>
<feature type="signal peptide" evidence="5">
    <location>
        <begin position="1"/>
        <end position="22"/>
    </location>
</feature>